<evidence type="ECO:0000313" key="3">
    <source>
        <dbReference type="Proteomes" id="UP001458880"/>
    </source>
</evidence>
<protein>
    <submittedName>
        <fullName evidence="2">Uncharacterized protein</fullName>
    </submittedName>
</protein>
<feature type="compositionally biased region" description="Basic and acidic residues" evidence="1">
    <location>
        <begin position="143"/>
        <end position="161"/>
    </location>
</feature>
<feature type="region of interest" description="Disordered" evidence="1">
    <location>
        <begin position="41"/>
        <end position="164"/>
    </location>
</feature>
<keyword evidence="3" id="KW-1185">Reference proteome</keyword>
<name>A0AAW1MSD4_POPJA</name>
<organism evidence="2 3">
    <name type="scientific">Popillia japonica</name>
    <name type="common">Japanese beetle</name>
    <dbReference type="NCBI Taxonomy" id="7064"/>
    <lineage>
        <taxon>Eukaryota</taxon>
        <taxon>Metazoa</taxon>
        <taxon>Ecdysozoa</taxon>
        <taxon>Arthropoda</taxon>
        <taxon>Hexapoda</taxon>
        <taxon>Insecta</taxon>
        <taxon>Pterygota</taxon>
        <taxon>Neoptera</taxon>
        <taxon>Endopterygota</taxon>
        <taxon>Coleoptera</taxon>
        <taxon>Polyphaga</taxon>
        <taxon>Scarabaeiformia</taxon>
        <taxon>Scarabaeidae</taxon>
        <taxon>Rutelinae</taxon>
        <taxon>Popillia</taxon>
    </lineage>
</organism>
<sequence length="180" mass="20172">MTVIHYSVRGRALVGRGKGRARPVWPDPTDGQRAVVRTARLKPDGRVPQGERTRPTVSERSLGRLDSSQTAASLRARESSTFPGKLSRPTPPTDVYPTARNPKKDSVPTPPPMFTPPRATRKRIPYPSSTTHSSPRRKRRRNRVYEDWRREGNATVRDRTTTKTPPSLFGLAGLFLAPRV</sequence>
<gene>
    <name evidence="2" type="ORF">QE152_g4924</name>
</gene>
<dbReference type="Proteomes" id="UP001458880">
    <property type="component" value="Unassembled WGS sequence"/>
</dbReference>
<proteinExistence type="predicted"/>
<comment type="caution">
    <text evidence="2">The sequence shown here is derived from an EMBL/GenBank/DDBJ whole genome shotgun (WGS) entry which is preliminary data.</text>
</comment>
<evidence type="ECO:0000313" key="2">
    <source>
        <dbReference type="EMBL" id="KAK9751570.1"/>
    </source>
</evidence>
<dbReference type="AlphaFoldDB" id="A0AAW1MSD4"/>
<accession>A0AAW1MSD4</accession>
<evidence type="ECO:0000256" key="1">
    <source>
        <dbReference type="SAM" id="MobiDB-lite"/>
    </source>
</evidence>
<dbReference type="EMBL" id="JASPKY010000027">
    <property type="protein sequence ID" value="KAK9751570.1"/>
    <property type="molecule type" value="Genomic_DNA"/>
</dbReference>
<feature type="compositionally biased region" description="Basic and acidic residues" evidence="1">
    <location>
        <begin position="41"/>
        <end position="54"/>
    </location>
</feature>
<reference evidence="2 3" key="1">
    <citation type="journal article" date="2024" name="BMC Genomics">
        <title>De novo assembly and annotation of Popillia japonica's genome with initial clues to its potential as an invasive pest.</title>
        <authorList>
            <person name="Cucini C."/>
            <person name="Boschi S."/>
            <person name="Funari R."/>
            <person name="Cardaioli E."/>
            <person name="Iannotti N."/>
            <person name="Marturano G."/>
            <person name="Paoli F."/>
            <person name="Bruttini M."/>
            <person name="Carapelli A."/>
            <person name="Frati F."/>
            <person name="Nardi F."/>
        </authorList>
    </citation>
    <scope>NUCLEOTIDE SEQUENCE [LARGE SCALE GENOMIC DNA]</scope>
    <source>
        <strain evidence="2">DMR45628</strain>
    </source>
</reference>